<dbReference type="InterPro" id="IPR014756">
    <property type="entry name" value="Ig_E-set"/>
</dbReference>
<dbReference type="SUPFAM" id="SSF51445">
    <property type="entry name" value="(Trans)glycosidases"/>
    <property type="match status" value="1"/>
</dbReference>
<comment type="caution">
    <text evidence="3">The sequence shown here is derived from an EMBL/GenBank/DDBJ whole genome shotgun (WGS) entry which is preliminary data.</text>
</comment>
<dbReference type="Gene3D" id="2.60.40.1180">
    <property type="entry name" value="Golgi alpha-mannosidase II"/>
    <property type="match status" value="1"/>
</dbReference>
<dbReference type="SUPFAM" id="SSF81296">
    <property type="entry name" value="E set domains"/>
    <property type="match status" value="1"/>
</dbReference>
<dbReference type="EMBL" id="JAIFTX010000015">
    <property type="protein sequence ID" value="MBX7291014.1"/>
    <property type="molecule type" value="Genomic_DNA"/>
</dbReference>
<evidence type="ECO:0000259" key="2">
    <source>
        <dbReference type="SMART" id="SM00642"/>
    </source>
</evidence>
<dbReference type="GeneID" id="66302677"/>
<evidence type="ECO:0000313" key="4">
    <source>
        <dbReference type="Proteomes" id="UP000775179"/>
    </source>
</evidence>
<reference evidence="3 4" key="1">
    <citation type="submission" date="2021-08" db="EMBL/GenBank/DDBJ databases">
        <title>Genome sequence analysis of Clostridium chauvoei strains of European origin and evaluation of typing options for outbreak investigations.</title>
        <authorList>
            <person name="Abdel-Glil M."/>
            <person name="Thomas P."/>
            <person name="Seyboldt C."/>
        </authorList>
    </citation>
    <scope>NUCLEOTIDE SEQUENCE [LARGE SCALE GENOMIC DNA]</scope>
    <source>
        <strain evidence="3 4">S0260-09</strain>
    </source>
</reference>
<dbReference type="EC" id="3.2.1.41" evidence="3"/>
<dbReference type="InterPro" id="IPR049117">
    <property type="entry name" value="pulA_all-beta"/>
</dbReference>
<dbReference type="CDD" id="cd11341">
    <property type="entry name" value="AmyAc_Pullulanase_LD-like"/>
    <property type="match status" value="1"/>
</dbReference>
<dbReference type="CDD" id="cd02860">
    <property type="entry name" value="E_set_Pullulanase"/>
    <property type="match status" value="1"/>
</dbReference>
<comment type="similarity">
    <text evidence="1">Belongs to the glycosyl hydrolase 13 family.</text>
</comment>
<dbReference type="RefSeq" id="WP_021874485.1">
    <property type="nucleotide sequence ID" value="NZ_CP018624.1"/>
</dbReference>
<dbReference type="InterPro" id="IPR013780">
    <property type="entry name" value="Glyco_hydro_b"/>
</dbReference>
<dbReference type="Pfam" id="PF21653">
    <property type="entry name" value="pulA_all-beta"/>
    <property type="match status" value="1"/>
</dbReference>
<dbReference type="NCBIfam" id="TIGR02104">
    <property type="entry name" value="pulA_typeI"/>
    <property type="match status" value="1"/>
</dbReference>
<dbReference type="InterPro" id="IPR017853">
    <property type="entry name" value="GH"/>
</dbReference>
<proteinExistence type="inferred from homology"/>
<dbReference type="SMART" id="SM00642">
    <property type="entry name" value="Aamy"/>
    <property type="match status" value="1"/>
</dbReference>
<dbReference type="KEGG" id="cchv:BTM20_12395"/>
<evidence type="ECO:0000313" key="3">
    <source>
        <dbReference type="EMBL" id="MBX7291014.1"/>
    </source>
</evidence>
<evidence type="ECO:0000256" key="1">
    <source>
        <dbReference type="ARBA" id="ARBA00008061"/>
    </source>
</evidence>
<dbReference type="Gene3D" id="2.60.40.10">
    <property type="entry name" value="Immunoglobulins"/>
    <property type="match status" value="1"/>
</dbReference>
<dbReference type="Pfam" id="PF02922">
    <property type="entry name" value="CBM_48"/>
    <property type="match status" value="1"/>
</dbReference>
<dbReference type="InterPro" id="IPR011840">
    <property type="entry name" value="PulA_typeI"/>
</dbReference>
<dbReference type="GO" id="GO:0051060">
    <property type="term" value="F:pullulanase activity"/>
    <property type="evidence" value="ECO:0007669"/>
    <property type="project" value="UniProtKB-EC"/>
</dbReference>
<dbReference type="Proteomes" id="UP000775179">
    <property type="component" value="Unassembled WGS sequence"/>
</dbReference>
<protein>
    <submittedName>
        <fullName evidence="3">Type I pullulanase</fullName>
        <ecNumber evidence="3">3.2.1.41</ecNumber>
    </submittedName>
</protein>
<accession>A0ABD4RJ79</accession>
<organism evidence="3 4">
    <name type="scientific">Clostridium chauvoei</name>
    <dbReference type="NCBI Taxonomy" id="46867"/>
    <lineage>
        <taxon>Bacteria</taxon>
        <taxon>Bacillati</taxon>
        <taxon>Bacillota</taxon>
        <taxon>Clostridia</taxon>
        <taxon>Eubacteriales</taxon>
        <taxon>Clostridiaceae</taxon>
        <taxon>Clostridium</taxon>
    </lineage>
</organism>
<dbReference type="Gene3D" id="3.20.20.80">
    <property type="entry name" value="Glycosidases"/>
    <property type="match status" value="1"/>
</dbReference>
<feature type="domain" description="Glycosyl hydrolase family 13 catalytic" evidence="2">
    <location>
        <begin position="139"/>
        <end position="552"/>
    </location>
</feature>
<dbReference type="AlphaFoldDB" id="A0ABD4RJ79"/>
<sequence>MKYKKNYNTEEFKTLYKYDGNLGAIYSKEKTKFILWSPTATLVKLYFFREKGYKETINMNREKYGVWSIEIKGDLDEVYYNYLVTIDDMENEVVDPYAKAVGVNGTIGMVVDLKSTNPKNWDKHFRPILESPTDSIIYETHIRDFSIDEFSGINSELKGKYQGMCQPNTKLINTNIKTGIDHIKDLGINVVHLLPCFDYKSVNESNIDNQEYNWGYDPQNYNVPEGSYSTNPYNPKVRIKEFKEMIMKFHECGIKVVMDVVYNHTAETDNFDNIVPGYYYRQDIYGNLSNASQCGNETASERYMVRRFIIDSVCYWAKEYKIDGFRFDLMGIHDIETMKEIRNRLNEINSNILIYGEGWKAGESPIDAEKLALKQNILKFNKLQIAAFSDDIRDGIKGGVFEKYNKGFVNGSLGLEETIKFGIVAATKHEDIDYSKVIYSNKPWANEPYQTINYVSSHDNYTLWDKLQLTNGIDNEENKIAMNKLAAAIVLTSQGIPFMQAGEELLRTKERADGSFEDNSYKSPDSINKIDWKRKEKYYNVFEYYKGLIKLRKSHIAFRMKSTEDIKNNIVFLKKNENFYDDNVVAYMINSKGVIDKWDNIIVIFNANNKDVKINLSNDRWKIIVNKDFAGTKELNNIEGNSLIVEAISACVLVK</sequence>
<keyword evidence="3" id="KW-0326">Glycosidase</keyword>
<keyword evidence="3" id="KW-0378">Hydrolase</keyword>
<dbReference type="SMR" id="A0ABD4RJ79"/>
<dbReference type="InterPro" id="IPR004193">
    <property type="entry name" value="Glyco_hydro_13_N"/>
</dbReference>
<name>A0ABD4RJ79_9CLOT</name>
<dbReference type="InterPro" id="IPR013783">
    <property type="entry name" value="Ig-like_fold"/>
</dbReference>
<gene>
    <name evidence="3" type="primary">pulA</name>
    <name evidence="3" type="ORF">K4H94_08245</name>
</gene>
<dbReference type="Pfam" id="PF00128">
    <property type="entry name" value="Alpha-amylase"/>
    <property type="match status" value="1"/>
</dbReference>
<dbReference type="PANTHER" id="PTHR43002">
    <property type="entry name" value="GLYCOGEN DEBRANCHING ENZYME"/>
    <property type="match status" value="1"/>
</dbReference>
<dbReference type="InterPro" id="IPR006047">
    <property type="entry name" value="GH13_cat_dom"/>
</dbReference>